<feature type="domain" description="AMP-binding enzyme C-terminal" evidence="5">
    <location>
        <begin position="463"/>
        <end position="539"/>
    </location>
</feature>
<gene>
    <name evidence="6" type="ORF">CBP51_05865</name>
</gene>
<comment type="caution">
    <text evidence="6">The sequence shown here is derived from an EMBL/GenBank/DDBJ whole genome shotgun (WGS) entry which is preliminary data.</text>
</comment>
<evidence type="ECO:0000256" key="1">
    <source>
        <dbReference type="ARBA" id="ARBA00004924"/>
    </source>
</evidence>
<sequence length="564" mass="61413">MKNTDPAFDGLTPWPPALIEHYRRNGIWGEANLTQWLETKLLCRQQDTVLSGPGFAATPWQVLSGGELLQQIKRLAFGLADIGLSRGDRVVLQMGNSNAFIVTLFALLELGVIPVMALPGHRRREIEHFVRLTNARAWLASEGEAGMDFQALGNQLRHAIPELEHIIIDTTDAGPHLTLASLLKDNISNEKLPGHFVDPAGIALLLCSGGTTGLPKLIPRTHRDYLYNAAASAGVCELGPSDCYLVALPAAHNFPLACPGLLGALNSGASIVMCPSPSPETAFEYIARAGVTVTALVPPLVRVWLEYASKMGPPPNSLRLLQVGGARLDMGTARRIRPELGCALQQVFGMAEGLLNYTRSSDPDLLIQGTQGHPLSPLDEIRIVNADGEDVPRGKQGELWTRGPYTLRGYYKADEVNRRSFTEDGYYRSGDLVRQLSSGHLVVEGRLREVIRRGAETVSVEALEALLAQLDAIRDVAVIGLPCEQLGEQVCAVLVLDEATPKPTLSEVRAFLTEEGIARFMLPDRLEFVDQLPLTAVGKIARQQLITHIQQSRQQTNTQGILIS</sequence>
<dbReference type="Pfam" id="PF13193">
    <property type="entry name" value="AMP-binding_C"/>
    <property type="match status" value="1"/>
</dbReference>
<dbReference type="Proteomes" id="UP000216101">
    <property type="component" value="Unassembled WGS sequence"/>
</dbReference>
<dbReference type="InterPro" id="IPR025110">
    <property type="entry name" value="AMP-bd_C"/>
</dbReference>
<dbReference type="InterPro" id="IPR045851">
    <property type="entry name" value="AMP-bd_C_sf"/>
</dbReference>
<dbReference type="GO" id="GO:0016878">
    <property type="term" value="F:acid-thiol ligase activity"/>
    <property type="evidence" value="ECO:0007669"/>
    <property type="project" value="UniProtKB-ARBA"/>
</dbReference>
<evidence type="ECO:0000256" key="2">
    <source>
        <dbReference type="ARBA" id="ARBA00022598"/>
    </source>
</evidence>
<dbReference type="InterPro" id="IPR042099">
    <property type="entry name" value="ANL_N_sf"/>
</dbReference>
<dbReference type="EMBL" id="NHNI01000001">
    <property type="protein sequence ID" value="OZY86546.1"/>
    <property type="molecule type" value="Genomic_DNA"/>
</dbReference>
<reference evidence="7" key="1">
    <citation type="submission" date="2017-05" db="EMBL/GenBank/DDBJ databases">
        <authorList>
            <person name="Barney B.M."/>
        </authorList>
    </citation>
    <scope>NUCLEOTIDE SEQUENCE [LARGE SCALE GENOMIC DNA]</scope>
    <source>
        <strain evidence="7">PSBB022</strain>
    </source>
</reference>
<evidence type="ECO:0000313" key="6">
    <source>
        <dbReference type="EMBL" id="OZY86546.1"/>
    </source>
</evidence>
<keyword evidence="3" id="KW-0812">Transmembrane</keyword>
<dbReference type="InterPro" id="IPR050237">
    <property type="entry name" value="ATP-dep_AMP-bd_enzyme"/>
</dbReference>
<dbReference type="SUPFAM" id="SSF56801">
    <property type="entry name" value="Acetyl-CoA synthetase-like"/>
    <property type="match status" value="1"/>
</dbReference>
<keyword evidence="3" id="KW-0472">Membrane</keyword>
<comment type="pathway">
    <text evidence="1">Siderophore biosynthesis.</text>
</comment>
<evidence type="ECO:0000313" key="7">
    <source>
        <dbReference type="Proteomes" id="UP000216101"/>
    </source>
</evidence>
<keyword evidence="3" id="KW-1133">Transmembrane helix</keyword>
<dbReference type="Gene3D" id="3.40.50.12780">
    <property type="entry name" value="N-terminal domain of ligase-like"/>
    <property type="match status" value="1"/>
</dbReference>
<dbReference type="PANTHER" id="PTHR43767">
    <property type="entry name" value="LONG-CHAIN-FATTY-ACID--COA LIGASE"/>
    <property type="match status" value="1"/>
</dbReference>
<proteinExistence type="predicted"/>
<dbReference type="InterPro" id="IPR000873">
    <property type="entry name" value="AMP-dep_synth/lig_dom"/>
</dbReference>
<evidence type="ECO:0000259" key="4">
    <source>
        <dbReference type="Pfam" id="PF00501"/>
    </source>
</evidence>
<dbReference type="PANTHER" id="PTHR43767:SF1">
    <property type="entry name" value="NONRIBOSOMAL PEPTIDE SYNTHASE PES1 (EUROFUNG)-RELATED"/>
    <property type="match status" value="1"/>
</dbReference>
<evidence type="ECO:0000259" key="5">
    <source>
        <dbReference type="Pfam" id="PF13193"/>
    </source>
</evidence>
<protein>
    <submittedName>
        <fullName evidence="6">(2,3-dihydroxybenzoyl)adenylate synthase</fullName>
    </submittedName>
</protein>
<dbReference type="RefSeq" id="WP_094984188.1">
    <property type="nucleotide sequence ID" value="NZ_NHNI01000001.1"/>
</dbReference>
<name>A0A266QA88_9GAMM</name>
<organism evidence="6 7">
    <name type="scientific">Cellvibrio mixtus</name>
    <dbReference type="NCBI Taxonomy" id="39650"/>
    <lineage>
        <taxon>Bacteria</taxon>
        <taxon>Pseudomonadati</taxon>
        <taxon>Pseudomonadota</taxon>
        <taxon>Gammaproteobacteria</taxon>
        <taxon>Cellvibrionales</taxon>
        <taxon>Cellvibrionaceae</taxon>
        <taxon>Cellvibrio</taxon>
    </lineage>
</organism>
<feature type="transmembrane region" description="Helical" evidence="3">
    <location>
        <begin position="99"/>
        <end position="118"/>
    </location>
</feature>
<dbReference type="FunFam" id="2.30.38.10:FF:000003">
    <property type="entry name" value="Vibriobactin-specific 2,3-dihydroxybenzoate-AMP ligase"/>
    <property type="match status" value="1"/>
</dbReference>
<feature type="domain" description="AMP-dependent synthetase/ligase" evidence="4">
    <location>
        <begin position="59"/>
        <end position="411"/>
    </location>
</feature>
<accession>A0A266QA88</accession>
<dbReference type="Gene3D" id="3.30.300.30">
    <property type="match status" value="1"/>
</dbReference>
<evidence type="ECO:0000256" key="3">
    <source>
        <dbReference type="SAM" id="Phobius"/>
    </source>
</evidence>
<dbReference type="PROSITE" id="PS00455">
    <property type="entry name" value="AMP_BINDING"/>
    <property type="match status" value="1"/>
</dbReference>
<dbReference type="InterPro" id="IPR020845">
    <property type="entry name" value="AMP-binding_CS"/>
</dbReference>
<keyword evidence="2" id="KW-0436">Ligase</keyword>
<keyword evidence="7" id="KW-1185">Reference proteome</keyword>
<dbReference type="Pfam" id="PF00501">
    <property type="entry name" value="AMP-binding"/>
    <property type="match status" value="1"/>
</dbReference>
<dbReference type="AlphaFoldDB" id="A0A266QA88"/>